<evidence type="ECO:0000256" key="4">
    <source>
        <dbReference type="ARBA" id="ARBA00022737"/>
    </source>
</evidence>
<dbReference type="InterPro" id="IPR027417">
    <property type="entry name" value="P-loop_NTPase"/>
</dbReference>
<dbReference type="Gene3D" id="3.40.50.300">
    <property type="entry name" value="P-loop containing nucleotide triphosphate hydrolases"/>
    <property type="match status" value="2"/>
</dbReference>
<evidence type="ECO:0000259" key="7">
    <source>
        <dbReference type="PROSITE" id="PS51146"/>
    </source>
</evidence>
<dbReference type="InterPro" id="IPR010624">
    <property type="entry name" value="KaiC_dom"/>
</dbReference>
<dbReference type="EC" id="2.7.11.1" evidence="1"/>
<dbReference type="AlphaFoldDB" id="A0A8J3TRQ5"/>
<dbReference type="InterPro" id="IPR014774">
    <property type="entry name" value="KaiC-like_dom"/>
</dbReference>
<keyword evidence="9" id="KW-1185">Reference proteome</keyword>
<accession>A0A8J3TRQ5</accession>
<dbReference type="InterPro" id="IPR030665">
    <property type="entry name" value="KaiC"/>
</dbReference>
<reference evidence="8 9" key="1">
    <citation type="submission" date="2021-01" db="EMBL/GenBank/DDBJ databases">
        <title>Whole genome shotgun sequence of Planotetraspora mira NBRC 15435.</title>
        <authorList>
            <person name="Komaki H."/>
            <person name="Tamura T."/>
        </authorList>
    </citation>
    <scope>NUCLEOTIDE SEQUENCE [LARGE SCALE GENOMIC DNA]</scope>
    <source>
        <strain evidence="8 9">NBRC 15435</strain>
    </source>
</reference>
<keyword evidence="2" id="KW-0597">Phosphoprotein</keyword>
<dbReference type="GO" id="GO:0005524">
    <property type="term" value="F:ATP binding"/>
    <property type="evidence" value="ECO:0007669"/>
    <property type="project" value="InterPro"/>
</dbReference>
<dbReference type="GO" id="GO:0016787">
    <property type="term" value="F:hydrolase activity"/>
    <property type="evidence" value="ECO:0007669"/>
    <property type="project" value="UniProtKB-KW"/>
</dbReference>
<comment type="caution">
    <text evidence="8">The sequence shown here is derived from an EMBL/GenBank/DDBJ whole genome shotgun (WGS) entry which is preliminary data.</text>
</comment>
<evidence type="ECO:0000256" key="1">
    <source>
        <dbReference type="ARBA" id="ARBA00012513"/>
    </source>
</evidence>
<dbReference type="InterPro" id="IPR051347">
    <property type="entry name" value="Circadian_clock_KaiC-rel"/>
</dbReference>
<keyword evidence="6" id="KW-0378">Hydrolase</keyword>
<evidence type="ECO:0000313" key="9">
    <source>
        <dbReference type="Proteomes" id="UP000650628"/>
    </source>
</evidence>
<keyword evidence="5" id="KW-0418">Kinase</keyword>
<sequence>MAGSNPIERIPTGINGFDHVALGGLPAHRSTLVSGTTGSGKTLFAVEFLSRGITHFGEPGVFVTFEETATDIRRNVASLGFPIEQWEGEHRWAFVDASAGIGDEAPAVGAFDFGALLARIQHAVRQTGAQRVSLDSLGAIFTRFADFSTVRHELFQIASTLEDLGVTSVLTAERPEEYDGVTRYGVEQFVLDNVIILRNVLQRGRRSRTVEIVKFRGAPHRTGEWLFTIDPQDGIVVVPVAFLTPSGHASLERVTSGNGKLDEMCGGGFYRDAIILISGPSGTGKTLTSLRFVSAGLAAGERCLICTFDETQEQLFRNAAGWGLDLKAMRDSGLLRVVSGYPEEASPEDHFLRLRRAIEEFAPSRLVIDTLSALERVVSPRSLFDFVIALMAVLRQKEITTVLTASPTGRLMPAGTSTVTGEIAGLADVWILLEYMERVGEIRRAITVLQSRASAHDQSVREVTIDEAGMRIGDPLRGISHVLRGTVGTARLWPDTEETEGP</sequence>
<feature type="domain" description="KaiC" evidence="7">
    <location>
        <begin position="252"/>
        <end position="486"/>
    </location>
</feature>
<dbReference type="GO" id="GO:0004674">
    <property type="term" value="F:protein serine/threonine kinase activity"/>
    <property type="evidence" value="ECO:0007669"/>
    <property type="project" value="UniProtKB-EC"/>
</dbReference>
<dbReference type="RefSeq" id="WP_203955233.1">
    <property type="nucleotide sequence ID" value="NZ_BOOO01000024.1"/>
</dbReference>
<keyword evidence="4" id="KW-0677">Repeat</keyword>
<dbReference type="PANTHER" id="PTHR42926:SF1">
    <property type="entry name" value="CIRCADIAN CLOCK OSCILLATOR PROTEIN KAIC 1"/>
    <property type="match status" value="1"/>
</dbReference>
<dbReference type="NCBIfam" id="NF006799">
    <property type="entry name" value="PRK09302.1"/>
    <property type="match status" value="1"/>
</dbReference>
<evidence type="ECO:0000256" key="5">
    <source>
        <dbReference type="ARBA" id="ARBA00022777"/>
    </source>
</evidence>
<evidence type="ECO:0000313" key="8">
    <source>
        <dbReference type="EMBL" id="GII31318.1"/>
    </source>
</evidence>
<dbReference type="PIRSF" id="PIRSF039117">
    <property type="entry name" value="KaiC"/>
    <property type="match status" value="1"/>
</dbReference>
<organism evidence="8 9">
    <name type="scientific">Planotetraspora mira</name>
    <dbReference type="NCBI Taxonomy" id="58121"/>
    <lineage>
        <taxon>Bacteria</taxon>
        <taxon>Bacillati</taxon>
        <taxon>Actinomycetota</taxon>
        <taxon>Actinomycetes</taxon>
        <taxon>Streptosporangiales</taxon>
        <taxon>Streptosporangiaceae</taxon>
        <taxon>Planotetraspora</taxon>
    </lineage>
</organism>
<gene>
    <name evidence="8" type="ORF">Pmi06nite_47600</name>
</gene>
<dbReference type="Pfam" id="PF06745">
    <property type="entry name" value="ATPase"/>
    <property type="match status" value="2"/>
</dbReference>
<feature type="domain" description="KaiC" evidence="7">
    <location>
        <begin position="8"/>
        <end position="251"/>
    </location>
</feature>
<dbReference type="Proteomes" id="UP000650628">
    <property type="component" value="Unassembled WGS sequence"/>
</dbReference>
<evidence type="ECO:0000256" key="3">
    <source>
        <dbReference type="ARBA" id="ARBA00022679"/>
    </source>
</evidence>
<keyword evidence="3" id="KW-0808">Transferase</keyword>
<dbReference type="SUPFAM" id="SSF52540">
    <property type="entry name" value="P-loop containing nucleoside triphosphate hydrolases"/>
    <property type="match status" value="2"/>
</dbReference>
<protein>
    <recommendedName>
        <fullName evidence="1">non-specific serine/threonine protein kinase</fullName>
        <ecNumber evidence="1">2.7.11.1</ecNumber>
    </recommendedName>
</protein>
<evidence type="ECO:0000256" key="6">
    <source>
        <dbReference type="ARBA" id="ARBA00022801"/>
    </source>
</evidence>
<evidence type="ECO:0000256" key="2">
    <source>
        <dbReference type="ARBA" id="ARBA00022553"/>
    </source>
</evidence>
<name>A0A8J3TRQ5_9ACTN</name>
<dbReference type="EMBL" id="BOOO01000024">
    <property type="protein sequence ID" value="GII31318.1"/>
    <property type="molecule type" value="Genomic_DNA"/>
</dbReference>
<dbReference type="PANTHER" id="PTHR42926">
    <property type="match status" value="1"/>
</dbReference>
<dbReference type="PROSITE" id="PS51146">
    <property type="entry name" value="KAIC"/>
    <property type="match status" value="2"/>
</dbReference>
<proteinExistence type="predicted"/>